<dbReference type="PANTHER" id="PTHR34383">
    <property type="entry name" value="POLYPHOSPHATE:AMP PHOSPHOTRANSFERASE-RELATED"/>
    <property type="match status" value="1"/>
</dbReference>
<dbReference type="EMBL" id="WVHS01000002">
    <property type="protein sequence ID" value="MXV15512.1"/>
    <property type="molecule type" value="Genomic_DNA"/>
</dbReference>
<dbReference type="SUPFAM" id="SSF52540">
    <property type="entry name" value="P-loop containing nucleoside triphosphate hydrolases"/>
    <property type="match status" value="1"/>
</dbReference>
<accession>A0A7K1XX46</accession>
<gene>
    <name evidence="5" type="ORF">GS398_09370</name>
</gene>
<keyword evidence="3 5" id="KW-0418">Kinase</keyword>
<comment type="caution">
    <text evidence="5">The sequence shown here is derived from an EMBL/GenBank/DDBJ whole genome shotgun (WGS) entry which is preliminary data.</text>
</comment>
<dbReference type="NCBIfam" id="TIGR03709">
    <property type="entry name" value="PPK2_rel_1"/>
    <property type="match status" value="1"/>
</dbReference>
<dbReference type="GO" id="GO:0006797">
    <property type="term" value="P:polyphosphate metabolic process"/>
    <property type="evidence" value="ECO:0007669"/>
    <property type="project" value="InterPro"/>
</dbReference>
<organism evidence="5 6">
    <name type="scientific">Hufsiella ginkgonis</name>
    <dbReference type="NCBI Taxonomy" id="2695274"/>
    <lineage>
        <taxon>Bacteria</taxon>
        <taxon>Pseudomonadati</taxon>
        <taxon>Bacteroidota</taxon>
        <taxon>Sphingobacteriia</taxon>
        <taxon>Sphingobacteriales</taxon>
        <taxon>Sphingobacteriaceae</taxon>
        <taxon>Hufsiella</taxon>
    </lineage>
</organism>
<reference evidence="5 6" key="1">
    <citation type="submission" date="2019-11" db="EMBL/GenBank/DDBJ databases">
        <title>Pedobacter sp. HMF7056 Genome sequencing and assembly.</title>
        <authorList>
            <person name="Kang H."/>
            <person name="Kim H."/>
            <person name="Joh K."/>
        </authorList>
    </citation>
    <scope>NUCLEOTIDE SEQUENCE [LARGE SCALE GENOMIC DNA]</scope>
    <source>
        <strain evidence="5 6">HMF7056</strain>
    </source>
</reference>
<evidence type="ECO:0000256" key="3">
    <source>
        <dbReference type="ARBA" id="ARBA00022777"/>
    </source>
</evidence>
<dbReference type="Proteomes" id="UP000451233">
    <property type="component" value="Unassembled WGS sequence"/>
</dbReference>
<evidence type="ECO:0000256" key="1">
    <source>
        <dbReference type="ARBA" id="ARBA00009924"/>
    </source>
</evidence>
<dbReference type="InterPro" id="IPR022300">
    <property type="entry name" value="PPK2-rel_1"/>
</dbReference>
<keyword evidence="6" id="KW-1185">Reference proteome</keyword>
<evidence type="ECO:0000256" key="2">
    <source>
        <dbReference type="ARBA" id="ARBA00022679"/>
    </source>
</evidence>
<proteinExistence type="inferred from homology"/>
<dbReference type="Pfam" id="PF03976">
    <property type="entry name" value="PPK2"/>
    <property type="match status" value="1"/>
</dbReference>
<sequence length="292" mass="33393">MDSWIKKFRVAEGAHVSLAEHATDFTGDIEKEDAVTLLNDLKLRMSGLQEKLYAGGKYSLLLIFQAMDAAGKDSTIMHVMSGINPQGCQVYSFKQPSLEESKHDFLWRHNNALPGKGSIGIHNRSHYESVLVTRVHPEFVLKENHEGINKAADIKAGFWKRRYQSIVNFEKHISRNGTVVVKFFLHVSKAEQKERFLDRIADPLKNWKFSAADLVERERWDDYMDAYERAMSATSTSHAPWYVIPADKKWFARIAVARCIVNALESLDLELPKLTGEATAELERCREQLLKE</sequence>
<dbReference type="PANTHER" id="PTHR34383:SF3">
    <property type="entry name" value="POLYPHOSPHATE:AMP PHOSPHOTRANSFERASE"/>
    <property type="match status" value="1"/>
</dbReference>
<evidence type="ECO:0000313" key="6">
    <source>
        <dbReference type="Proteomes" id="UP000451233"/>
    </source>
</evidence>
<name>A0A7K1XX46_9SPHI</name>
<protein>
    <submittedName>
        <fullName evidence="5">Polyphosphate kinase 2 family protein</fullName>
    </submittedName>
</protein>
<dbReference type="InterPro" id="IPR027417">
    <property type="entry name" value="P-loop_NTPase"/>
</dbReference>
<dbReference type="GO" id="GO:0008976">
    <property type="term" value="F:polyphosphate kinase activity"/>
    <property type="evidence" value="ECO:0007669"/>
    <property type="project" value="InterPro"/>
</dbReference>
<dbReference type="AlphaFoldDB" id="A0A7K1XX46"/>
<comment type="similarity">
    <text evidence="1">Belongs to the polyphosphate kinase 2 (PPK2) family. Class I subfamily.</text>
</comment>
<dbReference type="PIRSF" id="PIRSF028756">
    <property type="entry name" value="PPK2_prd"/>
    <property type="match status" value="1"/>
</dbReference>
<evidence type="ECO:0000259" key="4">
    <source>
        <dbReference type="Pfam" id="PF03976"/>
    </source>
</evidence>
<dbReference type="InterPro" id="IPR022488">
    <property type="entry name" value="PPK2-related"/>
</dbReference>
<evidence type="ECO:0000313" key="5">
    <source>
        <dbReference type="EMBL" id="MXV15512.1"/>
    </source>
</evidence>
<dbReference type="RefSeq" id="WP_160906501.1">
    <property type="nucleotide sequence ID" value="NZ_WVHS01000002.1"/>
</dbReference>
<feature type="domain" description="Polyphosphate kinase-2-related" evidence="4">
    <location>
        <begin position="30"/>
        <end position="267"/>
    </location>
</feature>
<dbReference type="InterPro" id="IPR016898">
    <property type="entry name" value="Polyphosphate_phosphotransfera"/>
</dbReference>
<dbReference type="Gene3D" id="3.40.50.300">
    <property type="entry name" value="P-loop containing nucleotide triphosphate hydrolases"/>
    <property type="match status" value="1"/>
</dbReference>
<keyword evidence="2" id="KW-0808">Transferase</keyword>